<name>A0A8H6VZB2_9AGAR</name>
<feature type="transmembrane region" description="Helical" evidence="8">
    <location>
        <begin position="203"/>
        <end position="228"/>
    </location>
</feature>
<evidence type="ECO:0000313" key="10">
    <source>
        <dbReference type="EMBL" id="KAF7297346.1"/>
    </source>
</evidence>
<gene>
    <name evidence="10" type="ORF">MIND_00968000</name>
</gene>
<evidence type="ECO:0000256" key="7">
    <source>
        <dbReference type="SAM" id="MobiDB-lite"/>
    </source>
</evidence>
<proteinExistence type="inferred from homology"/>
<dbReference type="AlphaFoldDB" id="A0A8H6VZB2"/>
<feature type="compositionally biased region" description="Basic residues" evidence="7">
    <location>
        <begin position="429"/>
        <end position="444"/>
    </location>
</feature>
<dbReference type="Proteomes" id="UP000636479">
    <property type="component" value="Unassembled WGS sequence"/>
</dbReference>
<evidence type="ECO:0000256" key="5">
    <source>
        <dbReference type="ARBA" id="ARBA00023136"/>
    </source>
</evidence>
<dbReference type="GO" id="GO:0005743">
    <property type="term" value="C:mitochondrial inner membrane"/>
    <property type="evidence" value="ECO:0007669"/>
    <property type="project" value="TreeGrafter"/>
</dbReference>
<organism evidence="10 11">
    <name type="scientific">Mycena indigotica</name>
    <dbReference type="NCBI Taxonomy" id="2126181"/>
    <lineage>
        <taxon>Eukaryota</taxon>
        <taxon>Fungi</taxon>
        <taxon>Dikarya</taxon>
        <taxon>Basidiomycota</taxon>
        <taxon>Agaricomycotina</taxon>
        <taxon>Agaricomycetes</taxon>
        <taxon>Agaricomycetidae</taxon>
        <taxon>Agaricales</taxon>
        <taxon>Marasmiineae</taxon>
        <taxon>Mycenaceae</taxon>
        <taxon>Mycena</taxon>
    </lineage>
</organism>
<dbReference type="RefSeq" id="XP_037217705.1">
    <property type="nucleotide sequence ID" value="XM_037366293.1"/>
</dbReference>
<evidence type="ECO:0000256" key="1">
    <source>
        <dbReference type="ARBA" id="ARBA00004141"/>
    </source>
</evidence>
<comment type="subcellular location">
    <subcellularLocation>
        <location evidence="1 6">Membrane</location>
        <topology evidence="1 6">Multi-pass membrane protein</topology>
    </subcellularLocation>
</comment>
<evidence type="ECO:0000256" key="8">
    <source>
        <dbReference type="SAM" id="Phobius"/>
    </source>
</evidence>
<dbReference type="OrthoDB" id="2148490at2759"/>
<dbReference type="InterPro" id="IPR028055">
    <property type="entry name" value="YidC/Oxa/ALB_C"/>
</dbReference>
<dbReference type="EMBL" id="JACAZF010000008">
    <property type="protein sequence ID" value="KAF7297346.1"/>
    <property type="molecule type" value="Genomic_DNA"/>
</dbReference>
<feature type="transmembrane region" description="Helical" evidence="8">
    <location>
        <begin position="134"/>
        <end position="154"/>
    </location>
</feature>
<feature type="compositionally biased region" description="Low complexity" evidence="7">
    <location>
        <begin position="59"/>
        <end position="70"/>
    </location>
</feature>
<reference evidence="10" key="1">
    <citation type="submission" date="2020-05" db="EMBL/GenBank/DDBJ databases">
        <title>Mycena genomes resolve the evolution of fungal bioluminescence.</title>
        <authorList>
            <person name="Tsai I.J."/>
        </authorList>
    </citation>
    <scope>NUCLEOTIDE SEQUENCE</scope>
    <source>
        <strain evidence="10">171206Taipei</strain>
    </source>
</reference>
<dbReference type="CDD" id="cd20069">
    <property type="entry name" value="5TM_Oxa1-like"/>
    <property type="match status" value="1"/>
</dbReference>
<keyword evidence="11" id="KW-1185">Reference proteome</keyword>
<comment type="caution">
    <text evidence="10">The sequence shown here is derived from an EMBL/GenBank/DDBJ whole genome shotgun (WGS) entry which is preliminary data.</text>
</comment>
<keyword evidence="3 6" id="KW-0812">Transmembrane</keyword>
<accession>A0A8H6VZB2</accession>
<dbReference type="Pfam" id="PF02096">
    <property type="entry name" value="60KD_IMP"/>
    <property type="match status" value="1"/>
</dbReference>
<evidence type="ECO:0000256" key="4">
    <source>
        <dbReference type="ARBA" id="ARBA00022989"/>
    </source>
</evidence>
<comment type="similarity">
    <text evidence="2 6">Belongs to the OXA1/ALB3/YidC family.</text>
</comment>
<feature type="domain" description="Membrane insertase YidC/Oxa/ALB C-terminal" evidence="9">
    <location>
        <begin position="134"/>
        <end position="327"/>
    </location>
</feature>
<keyword evidence="4 8" id="KW-1133">Transmembrane helix</keyword>
<dbReference type="GeneID" id="59348809"/>
<sequence length="444" mass="48605">MNPTLWTSRFGLAAARRSISTNQSNFLLLHTRPRLVSTLVLTQRLSKPVDPRWRGSRWNSTNSAATAAATTTETIPEAASTSIDALAESLAPTIGSVPPLQAGDLAALGLCHWTPAGMVQYSLEAVHLLTGLPWFWTFVATSVLWRFVVFPFSVNGARQTARMRPVQSQLNELVDKMKEARRVGDTVSMQRASMEMKKVRKDAGVSMLGAASGMLVQLPVSLGLFFGIKRMCELPVIQLTQSGFDWLPDLTQPSHYILPLLVTATGNAMFVLTARDMDNSNPSMGHILNAFRLLSVVGLYWLMTFPSGLTLSLFVTTLLTAGQIMALRNAAIRRVLRIPPLFTPPGGELVIPTFRESFRYFLNIGNSPSKQSFAKAASPKVAPYIPPKAMPTLQGPPRTLDELARQAQSTSRMTANSSGLFETEPIAAPRRKKTTKPKAKVSKK</sequence>
<dbReference type="InterPro" id="IPR001708">
    <property type="entry name" value="YidC/ALB3/OXA1/COX18"/>
</dbReference>
<keyword evidence="5 8" id="KW-0472">Membrane</keyword>
<dbReference type="PANTHER" id="PTHR12428">
    <property type="entry name" value="OXA1"/>
    <property type="match status" value="1"/>
</dbReference>
<evidence type="ECO:0000313" key="11">
    <source>
        <dbReference type="Proteomes" id="UP000636479"/>
    </source>
</evidence>
<evidence type="ECO:0000256" key="6">
    <source>
        <dbReference type="RuleBase" id="RU003945"/>
    </source>
</evidence>
<evidence type="ECO:0000256" key="2">
    <source>
        <dbReference type="ARBA" id="ARBA00009877"/>
    </source>
</evidence>
<evidence type="ECO:0000259" key="9">
    <source>
        <dbReference type="Pfam" id="PF02096"/>
    </source>
</evidence>
<protein>
    <submittedName>
        <fullName evidence="10">Inner membrane protein</fullName>
    </submittedName>
</protein>
<feature type="region of interest" description="Disordered" evidence="7">
    <location>
        <begin position="50"/>
        <end position="70"/>
    </location>
</feature>
<dbReference type="PANTHER" id="PTHR12428:SF65">
    <property type="entry name" value="CYTOCHROME C OXIDASE ASSEMBLY PROTEIN COX18, MITOCHONDRIAL"/>
    <property type="match status" value="1"/>
</dbReference>
<dbReference type="GO" id="GO:0032979">
    <property type="term" value="P:protein insertion into mitochondrial inner membrane from matrix"/>
    <property type="evidence" value="ECO:0007669"/>
    <property type="project" value="TreeGrafter"/>
</dbReference>
<feature type="transmembrane region" description="Helical" evidence="8">
    <location>
        <begin position="256"/>
        <end position="274"/>
    </location>
</feature>
<dbReference type="GO" id="GO:0032977">
    <property type="term" value="F:membrane insertase activity"/>
    <property type="evidence" value="ECO:0007669"/>
    <property type="project" value="InterPro"/>
</dbReference>
<evidence type="ECO:0000256" key="3">
    <source>
        <dbReference type="ARBA" id="ARBA00022692"/>
    </source>
</evidence>
<feature type="compositionally biased region" description="Polar residues" evidence="7">
    <location>
        <begin position="406"/>
        <end position="420"/>
    </location>
</feature>
<feature type="region of interest" description="Disordered" evidence="7">
    <location>
        <begin position="389"/>
        <end position="444"/>
    </location>
</feature>